<proteinExistence type="predicted"/>
<dbReference type="Pfam" id="PF03992">
    <property type="entry name" value="ABM"/>
    <property type="match status" value="1"/>
</dbReference>
<dbReference type="PANTHER" id="PTHR37811">
    <property type="entry name" value="BLL5343 PROTEIN"/>
    <property type="match status" value="1"/>
</dbReference>
<dbReference type="InterPro" id="IPR007138">
    <property type="entry name" value="ABM_dom"/>
</dbReference>
<evidence type="ECO:0000313" key="2">
    <source>
        <dbReference type="EMBL" id="SUZ60225.1"/>
    </source>
</evidence>
<sequence length="113" mass="13564">MKKLNRISKIAYTPRPPYVCAIFTSIRTDVQEGYDKMDELTFKEIETIKGYLGYESFRDENGFGVNVSYWKDMIALKNWKENTLHKKAQELGKEKWYKNYKLRICSVERDYEK</sequence>
<reference evidence="2" key="1">
    <citation type="submission" date="2018-05" db="EMBL/GenBank/DDBJ databases">
        <authorList>
            <person name="Lanie J.A."/>
            <person name="Ng W.-L."/>
            <person name="Kazmierczak K.M."/>
            <person name="Andrzejewski T.M."/>
            <person name="Davidsen T.M."/>
            <person name="Wayne K.J."/>
            <person name="Tettelin H."/>
            <person name="Glass J.I."/>
            <person name="Rusch D."/>
            <person name="Podicherti R."/>
            <person name="Tsui H.-C.T."/>
            <person name="Winkler M.E."/>
        </authorList>
    </citation>
    <scope>NUCLEOTIDE SEQUENCE</scope>
</reference>
<dbReference type="EMBL" id="UINC01000728">
    <property type="protein sequence ID" value="SUZ60225.1"/>
    <property type="molecule type" value="Genomic_DNA"/>
</dbReference>
<gene>
    <name evidence="2" type="ORF">METZ01_LOCUS13079</name>
</gene>
<dbReference type="InterPro" id="IPR052936">
    <property type="entry name" value="Jasmonate_Hydroxylase-like"/>
</dbReference>
<organism evidence="2">
    <name type="scientific">marine metagenome</name>
    <dbReference type="NCBI Taxonomy" id="408172"/>
    <lineage>
        <taxon>unclassified sequences</taxon>
        <taxon>metagenomes</taxon>
        <taxon>ecological metagenomes</taxon>
    </lineage>
</organism>
<dbReference type="SUPFAM" id="SSF54909">
    <property type="entry name" value="Dimeric alpha+beta barrel"/>
    <property type="match status" value="1"/>
</dbReference>
<accession>A0A381NZZ3</accession>
<dbReference type="Gene3D" id="3.30.70.100">
    <property type="match status" value="1"/>
</dbReference>
<dbReference type="PANTHER" id="PTHR37811:SF2">
    <property type="entry name" value="ABM DOMAIN-CONTAINING PROTEIN"/>
    <property type="match status" value="1"/>
</dbReference>
<name>A0A381NZZ3_9ZZZZ</name>
<protein>
    <recommendedName>
        <fullName evidence="1">ABM domain-containing protein</fullName>
    </recommendedName>
</protein>
<dbReference type="AlphaFoldDB" id="A0A381NZZ3"/>
<evidence type="ECO:0000259" key="1">
    <source>
        <dbReference type="Pfam" id="PF03992"/>
    </source>
</evidence>
<dbReference type="InterPro" id="IPR011008">
    <property type="entry name" value="Dimeric_a/b-barrel"/>
</dbReference>
<feature type="domain" description="ABM" evidence="1">
    <location>
        <begin position="43"/>
        <end position="90"/>
    </location>
</feature>